<protein>
    <recommendedName>
        <fullName evidence="2">DUF7029 domain-containing protein</fullName>
    </recommendedName>
</protein>
<proteinExistence type="predicted"/>
<evidence type="ECO:0000313" key="3">
    <source>
        <dbReference type="EMBL" id="KAJ9145489.1"/>
    </source>
</evidence>
<feature type="region of interest" description="Disordered" evidence="1">
    <location>
        <begin position="107"/>
        <end position="161"/>
    </location>
</feature>
<gene>
    <name evidence="3" type="ORF">NKR23_g5476</name>
</gene>
<reference evidence="3" key="1">
    <citation type="submission" date="2022-07" db="EMBL/GenBank/DDBJ databases">
        <title>Fungi with potential for degradation of polypropylene.</title>
        <authorList>
            <person name="Gostincar C."/>
        </authorList>
    </citation>
    <scope>NUCLEOTIDE SEQUENCE</scope>
    <source>
        <strain evidence="3">EXF-13308</strain>
    </source>
</reference>
<feature type="domain" description="DUF7029" evidence="2">
    <location>
        <begin position="19"/>
        <end position="93"/>
    </location>
</feature>
<organism evidence="3 4">
    <name type="scientific">Pleurostoma richardsiae</name>
    <dbReference type="NCBI Taxonomy" id="41990"/>
    <lineage>
        <taxon>Eukaryota</taxon>
        <taxon>Fungi</taxon>
        <taxon>Dikarya</taxon>
        <taxon>Ascomycota</taxon>
        <taxon>Pezizomycotina</taxon>
        <taxon>Sordariomycetes</taxon>
        <taxon>Sordariomycetidae</taxon>
        <taxon>Calosphaeriales</taxon>
        <taxon>Pleurostomataceae</taxon>
        <taxon>Pleurostoma</taxon>
    </lineage>
</organism>
<accession>A0AA38RT51</accession>
<dbReference type="Proteomes" id="UP001174694">
    <property type="component" value="Unassembled WGS sequence"/>
</dbReference>
<keyword evidence="4" id="KW-1185">Reference proteome</keyword>
<comment type="caution">
    <text evidence="3">The sequence shown here is derived from an EMBL/GenBank/DDBJ whole genome shotgun (WGS) entry which is preliminary data.</text>
</comment>
<dbReference type="InterPro" id="IPR054293">
    <property type="entry name" value="DUF7029"/>
</dbReference>
<feature type="region of interest" description="Disordered" evidence="1">
    <location>
        <begin position="511"/>
        <end position="585"/>
    </location>
</feature>
<feature type="compositionally biased region" description="Low complexity" evidence="1">
    <location>
        <begin position="121"/>
        <end position="143"/>
    </location>
</feature>
<feature type="compositionally biased region" description="Polar residues" evidence="1">
    <location>
        <begin position="144"/>
        <end position="161"/>
    </location>
</feature>
<evidence type="ECO:0000259" key="2">
    <source>
        <dbReference type="Pfam" id="PF22974"/>
    </source>
</evidence>
<evidence type="ECO:0000313" key="4">
    <source>
        <dbReference type="Proteomes" id="UP001174694"/>
    </source>
</evidence>
<name>A0AA38RT51_9PEZI</name>
<sequence>MYYGQSNPSQAGYFAFLTYNFTSPSVNLDHCDYTDVTCTQTGCKVSFRTSEAYEYAVKHWSTEIILVTYTEGCSLYADSERCYFKVTTIHIKDGLVIEVDGAFHSPDSLTSQGQTEWGWWTPGTEEPTSSSSENSGSSSTNSSRTCRSYPSCGRDNSTRSITYSRDDVTGTVRPGMNHYAVTSDPANDGTMRGWVSEDPRSIIGRAHTKSWQKDYSFKVPDASNAKGSKLRDQDIKKTVSPWGDSILLKSFGTQSDSGNHDGSDKKLGGYMNIFCVDCGVSGNVTLAGRATWTRHGLTEGYVDMRTDLRFAMKLGIDAQMSYQHEFNKYLYSYELPGIKYSIVSITPSLEVGSHITLDARAKGRLLAGAETGLRDAHVLVDFVNPSNSHKDGWDPYLEPVIEADGDIKLSASLGLPLAIKCSLKFFWIEKEAGVVDEPSLTATAQVAASIGSSGDGSFAAGFNDTDGCTGISTQVSWRNEMYAYVGDKKFPLLDTKDNPLARGCIKLPGLPSTSTDLTPTPTLVGTSSTSSNTAAPTSSSSSHVTVSSPGLSSTGASTTDHAGGVDAGTSAPDAEGIPVPSPPFDRTDGYKSNFLTVPDSSVVFTACHDANVDWSTKPDKHDIDDIYAVPRDQAQGPRCNLMWKINEGSVEIDARLHYDKKQMSNSGVSFLKVHHRKKVPEGSERVALKVHGPNGRFLAMSTGKDESLFYPLLCTYSSNRMTQMFIARDRIAGLEALQGAMPWGNAGEKIDKCFDVPLVREKSQKKR</sequence>
<dbReference type="EMBL" id="JANBVO010000014">
    <property type="protein sequence ID" value="KAJ9145489.1"/>
    <property type="molecule type" value="Genomic_DNA"/>
</dbReference>
<feature type="compositionally biased region" description="Low complexity" evidence="1">
    <location>
        <begin position="511"/>
        <end position="553"/>
    </location>
</feature>
<dbReference type="Pfam" id="PF22974">
    <property type="entry name" value="DUF7029"/>
    <property type="match status" value="1"/>
</dbReference>
<dbReference type="AlphaFoldDB" id="A0AA38RT51"/>
<evidence type="ECO:0000256" key="1">
    <source>
        <dbReference type="SAM" id="MobiDB-lite"/>
    </source>
</evidence>